<dbReference type="EMBL" id="SDMP01000007">
    <property type="protein sequence ID" value="RYR48153.1"/>
    <property type="molecule type" value="Genomic_DNA"/>
</dbReference>
<keyword evidence="2" id="KW-1185">Reference proteome</keyword>
<comment type="caution">
    <text evidence="1">The sequence shown here is derived from an EMBL/GenBank/DDBJ whole genome shotgun (WGS) entry which is preliminary data.</text>
</comment>
<reference evidence="1 2" key="1">
    <citation type="submission" date="2019-01" db="EMBL/GenBank/DDBJ databases">
        <title>Sequencing of cultivated peanut Arachis hypogaea provides insights into genome evolution and oil improvement.</title>
        <authorList>
            <person name="Chen X."/>
        </authorList>
    </citation>
    <scope>NUCLEOTIDE SEQUENCE [LARGE SCALE GENOMIC DNA]</scope>
    <source>
        <strain evidence="2">cv. Fuhuasheng</strain>
        <tissue evidence="1">Leaves</tissue>
    </source>
</reference>
<dbReference type="AlphaFoldDB" id="A0A445CBC5"/>
<accession>A0A445CBC5</accession>
<evidence type="ECO:0000313" key="2">
    <source>
        <dbReference type="Proteomes" id="UP000289738"/>
    </source>
</evidence>
<sequence length="64" mass="7562">MLRTGSAIRLMVYSLKNCHPNPLPQMDQTFDSVKELSLISEKNWCIKVRILRMWKVPSYEKSYS</sequence>
<dbReference type="Proteomes" id="UP000289738">
    <property type="component" value="Chromosome A07"/>
</dbReference>
<gene>
    <name evidence="1" type="ORF">Ahy_A07g034147</name>
</gene>
<name>A0A445CBC5_ARAHY</name>
<proteinExistence type="predicted"/>
<organism evidence="1 2">
    <name type="scientific">Arachis hypogaea</name>
    <name type="common">Peanut</name>
    <dbReference type="NCBI Taxonomy" id="3818"/>
    <lineage>
        <taxon>Eukaryota</taxon>
        <taxon>Viridiplantae</taxon>
        <taxon>Streptophyta</taxon>
        <taxon>Embryophyta</taxon>
        <taxon>Tracheophyta</taxon>
        <taxon>Spermatophyta</taxon>
        <taxon>Magnoliopsida</taxon>
        <taxon>eudicotyledons</taxon>
        <taxon>Gunneridae</taxon>
        <taxon>Pentapetalae</taxon>
        <taxon>rosids</taxon>
        <taxon>fabids</taxon>
        <taxon>Fabales</taxon>
        <taxon>Fabaceae</taxon>
        <taxon>Papilionoideae</taxon>
        <taxon>50 kb inversion clade</taxon>
        <taxon>dalbergioids sensu lato</taxon>
        <taxon>Dalbergieae</taxon>
        <taxon>Pterocarpus clade</taxon>
        <taxon>Arachis</taxon>
    </lineage>
</organism>
<evidence type="ECO:0000313" key="1">
    <source>
        <dbReference type="EMBL" id="RYR48153.1"/>
    </source>
</evidence>
<protein>
    <submittedName>
        <fullName evidence="1">Uncharacterized protein</fullName>
    </submittedName>
</protein>